<evidence type="ECO:0000256" key="7">
    <source>
        <dbReference type="ARBA" id="ARBA00023136"/>
    </source>
</evidence>
<proteinExistence type="inferred from homology"/>
<evidence type="ECO:0000256" key="6">
    <source>
        <dbReference type="ARBA" id="ARBA00023034"/>
    </source>
</evidence>
<protein>
    <recommendedName>
        <fullName evidence="4">Vacuolar protein sorting-associated protein 53 homolog</fullName>
    </recommendedName>
</protein>
<feature type="coiled-coil region" evidence="8">
    <location>
        <begin position="565"/>
        <end position="592"/>
    </location>
</feature>
<dbReference type="GO" id="GO:0010008">
    <property type="term" value="C:endosome membrane"/>
    <property type="evidence" value="ECO:0007669"/>
    <property type="project" value="UniProtKB-SubCell"/>
</dbReference>
<keyword evidence="5" id="KW-0967">Endosome</keyword>
<reference evidence="11" key="1">
    <citation type="journal article" date="2024" name="Gigascience">
        <title>Chromosome-level genome of the poultry shaft louse Menopon gallinae provides insight into the host-switching and adaptive evolution of parasitic lice.</title>
        <authorList>
            <person name="Xu Y."/>
            <person name="Ma L."/>
            <person name="Liu S."/>
            <person name="Liang Y."/>
            <person name="Liu Q."/>
            <person name="He Z."/>
            <person name="Tian L."/>
            <person name="Duan Y."/>
            <person name="Cai W."/>
            <person name="Li H."/>
            <person name="Song F."/>
        </authorList>
    </citation>
    <scope>NUCLEOTIDE SEQUENCE</scope>
    <source>
        <strain evidence="11">Cailab_2023a</strain>
    </source>
</reference>
<dbReference type="EMBL" id="JARGDH010000003">
    <property type="protein sequence ID" value="KAL0274109.1"/>
    <property type="molecule type" value="Genomic_DNA"/>
</dbReference>
<sequence>MSTQDDSTLNVEDPEYIIFPPEVQSAIDQVLPSKDPIDQPDFNVVDYINSICPTEQSLSNIDEVIANLETKINSIDDEMRMVIRGQTSLSKDGHTALEKAKQVIKQLLAHADKIRNQAEESEGTVQEITRDIKQLDTGKHNLTIAITTLNHLHMLASGVDTLKVLTSNRQYGEIILPLQGIGEVLEHFHNYLDIPQVSQLNSEVREIRVLLAKQITSDFHAAFSESNIKHSIPLTKLSEACKVVSVLEPEVKNDLLKWFINLQLVEYMHLFQENQDSAWLDKIDKRYVWLKRHLLDFEEKFGVMFPPEWEVSERITVEFCKLTRSELSKVMGKRIAELDVKLLLYAIQKTDSFENLLARRFSGITLCPDSVHKEIPSLNPFESIPDNKTLNELEESESSMKSANRTHPFHKIIGQCFEPHLHVYVESLDRNLLDLMERFVVDTPKHFDVNEMSETEATVLPSCADLFVFYKKCLVQCSQLSTSTTMLQLSHTFQKYLREYALKILQNNLPKVTNVSGSISGGISTLTRAEVAAGFIQNLLKEGSRLERNEQRRICTILTTAEYCLETVQQLEDKLKEKIDKELADKVNMSQEQDIFHNVISSSIQLLVQDLETACDASLAVMTKMNWQSVESVGDQSPYVTAISGHLKATVPLIRDQLASSRKYFTQFCVKFSSIFIPKFISSLYKCRAISTVGAEQLLLDTHSLKTVLLEMPSLGSQIQRKAPPSYTKNVVKGMGKAEMILKVVMSPTVPEKAFVDQVAKLLPETDQTEFQKLLEMKGIKRNEQHVLLELRRKKGPVPAATPLTNPDHEASRIKKLEKLIKGILLQVVLLDNIFRNMIVYLDLT</sequence>
<dbReference type="AlphaFoldDB" id="A0AAW2HWA0"/>
<comment type="caution">
    <text evidence="11">The sequence shown here is derived from an EMBL/GenBank/DDBJ whole genome shotgun (WGS) entry which is preliminary data.</text>
</comment>
<evidence type="ECO:0000313" key="11">
    <source>
        <dbReference type="EMBL" id="KAL0274109.1"/>
    </source>
</evidence>
<evidence type="ECO:0000259" key="10">
    <source>
        <dbReference type="Pfam" id="PF16854"/>
    </source>
</evidence>
<keyword evidence="8" id="KW-0175">Coiled coil</keyword>
<name>A0AAW2HWA0_9NEOP</name>
<feature type="domain" description="Vps53 N-terminal" evidence="9">
    <location>
        <begin position="40"/>
        <end position="442"/>
    </location>
</feature>
<dbReference type="PANTHER" id="PTHR12820">
    <property type="entry name" value="VACUOLAR SORTING PROTEIN 53"/>
    <property type="match status" value="1"/>
</dbReference>
<dbReference type="InterPro" id="IPR031745">
    <property type="entry name" value="Vps53_C"/>
</dbReference>
<dbReference type="PANTHER" id="PTHR12820:SF0">
    <property type="entry name" value="VACUOLAR PROTEIN SORTING-ASSOCIATED PROTEIN 53 HOMOLOG"/>
    <property type="match status" value="1"/>
</dbReference>
<dbReference type="Pfam" id="PF16854">
    <property type="entry name" value="VPS53_C"/>
    <property type="match status" value="1"/>
</dbReference>
<evidence type="ECO:0000256" key="2">
    <source>
        <dbReference type="ARBA" id="ARBA00004481"/>
    </source>
</evidence>
<gene>
    <name evidence="11" type="ORF">PYX00_006616</name>
</gene>
<comment type="similarity">
    <text evidence="3">Belongs to the VPS53 family.</text>
</comment>
<dbReference type="InterPro" id="IPR007234">
    <property type="entry name" value="Vps53_N"/>
</dbReference>
<comment type="subcellular location">
    <subcellularLocation>
        <location evidence="2">Endosome membrane</location>
        <topology evidence="2">Peripheral membrane protein</topology>
    </subcellularLocation>
    <subcellularLocation>
        <location evidence="1">Golgi apparatus</location>
        <location evidence="1">trans-Golgi network membrane</location>
        <topology evidence="1">Peripheral membrane protein</topology>
    </subcellularLocation>
</comment>
<dbReference type="GO" id="GO:0042147">
    <property type="term" value="P:retrograde transport, endosome to Golgi"/>
    <property type="evidence" value="ECO:0007669"/>
    <property type="project" value="InterPro"/>
</dbReference>
<feature type="coiled-coil region" evidence="8">
    <location>
        <begin position="58"/>
        <end position="131"/>
    </location>
</feature>
<accession>A0AAW2HWA0</accession>
<feature type="domain" description="Vps53 C-terminal" evidence="10">
    <location>
        <begin position="696"/>
        <end position="780"/>
    </location>
</feature>
<organism evidence="11">
    <name type="scientific">Menopon gallinae</name>
    <name type="common">poultry shaft louse</name>
    <dbReference type="NCBI Taxonomy" id="328185"/>
    <lineage>
        <taxon>Eukaryota</taxon>
        <taxon>Metazoa</taxon>
        <taxon>Ecdysozoa</taxon>
        <taxon>Arthropoda</taxon>
        <taxon>Hexapoda</taxon>
        <taxon>Insecta</taxon>
        <taxon>Pterygota</taxon>
        <taxon>Neoptera</taxon>
        <taxon>Paraneoptera</taxon>
        <taxon>Psocodea</taxon>
        <taxon>Troctomorpha</taxon>
        <taxon>Phthiraptera</taxon>
        <taxon>Amblycera</taxon>
        <taxon>Menoponidae</taxon>
        <taxon>Menopon</taxon>
    </lineage>
</organism>
<keyword evidence="6" id="KW-0333">Golgi apparatus</keyword>
<evidence type="ECO:0000256" key="8">
    <source>
        <dbReference type="SAM" id="Coils"/>
    </source>
</evidence>
<evidence type="ECO:0000256" key="1">
    <source>
        <dbReference type="ARBA" id="ARBA00004150"/>
    </source>
</evidence>
<dbReference type="GO" id="GO:0005829">
    <property type="term" value="C:cytosol"/>
    <property type="evidence" value="ECO:0007669"/>
    <property type="project" value="GOC"/>
</dbReference>
<evidence type="ECO:0000259" key="9">
    <source>
        <dbReference type="Pfam" id="PF04100"/>
    </source>
</evidence>
<dbReference type="GO" id="GO:0000938">
    <property type="term" value="C:GARP complex"/>
    <property type="evidence" value="ECO:0007669"/>
    <property type="project" value="InterPro"/>
</dbReference>
<evidence type="ECO:0000256" key="5">
    <source>
        <dbReference type="ARBA" id="ARBA00022753"/>
    </source>
</evidence>
<dbReference type="InterPro" id="IPR038260">
    <property type="entry name" value="Vps53_C_sf"/>
</dbReference>
<dbReference type="Gene3D" id="1.10.357.110">
    <property type="entry name" value="Vacuolar protein sorting-associated protein 53, C-terminus"/>
    <property type="match status" value="1"/>
</dbReference>
<evidence type="ECO:0000256" key="3">
    <source>
        <dbReference type="ARBA" id="ARBA00008628"/>
    </source>
</evidence>
<keyword evidence="7" id="KW-0472">Membrane</keyword>
<dbReference type="Pfam" id="PF04100">
    <property type="entry name" value="Vps53_N"/>
    <property type="match status" value="1"/>
</dbReference>
<evidence type="ECO:0000256" key="4">
    <source>
        <dbReference type="ARBA" id="ARBA00014103"/>
    </source>
</evidence>
<dbReference type="InterPro" id="IPR039766">
    <property type="entry name" value="Vps53"/>
</dbReference>